<feature type="transmembrane region" description="Helical" evidence="1">
    <location>
        <begin position="220"/>
        <end position="237"/>
    </location>
</feature>
<organism evidence="2 3">
    <name type="scientific">Rathayibacter toxicus</name>
    <dbReference type="NCBI Taxonomy" id="145458"/>
    <lineage>
        <taxon>Bacteria</taxon>
        <taxon>Bacillati</taxon>
        <taxon>Actinomycetota</taxon>
        <taxon>Actinomycetes</taxon>
        <taxon>Micrococcales</taxon>
        <taxon>Microbacteriaceae</taxon>
        <taxon>Rathayibacter</taxon>
    </lineage>
</organism>
<feature type="transmembrane region" description="Helical" evidence="1">
    <location>
        <begin position="198"/>
        <end position="214"/>
    </location>
</feature>
<feature type="transmembrane region" description="Helical" evidence="1">
    <location>
        <begin position="95"/>
        <end position="115"/>
    </location>
</feature>
<gene>
    <name evidence="2" type="ORF">C5C51_08630</name>
</gene>
<keyword evidence="1" id="KW-0812">Transmembrane</keyword>
<feature type="transmembrane region" description="Helical" evidence="1">
    <location>
        <begin position="307"/>
        <end position="327"/>
    </location>
</feature>
<dbReference type="OrthoDB" id="5124221at2"/>
<keyword evidence="1" id="KW-1133">Transmembrane helix</keyword>
<feature type="transmembrane region" description="Helical" evidence="1">
    <location>
        <begin position="166"/>
        <end position="186"/>
    </location>
</feature>
<evidence type="ECO:0000313" key="2">
    <source>
        <dbReference type="EMBL" id="PPI13776.1"/>
    </source>
</evidence>
<protein>
    <recommendedName>
        <fullName evidence="4">Glycosyltransferase RgtA/B/C/D-like domain-containing protein</fullName>
    </recommendedName>
</protein>
<dbReference type="Proteomes" id="UP000237966">
    <property type="component" value="Unassembled WGS sequence"/>
</dbReference>
<feature type="transmembrane region" description="Helical" evidence="1">
    <location>
        <begin position="69"/>
        <end position="89"/>
    </location>
</feature>
<dbReference type="AlphaFoldDB" id="A0A2S5Y4W3"/>
<dbReference type="EMBL" id="PSWU01000013">
    <property type="protein sequence ID" value="PPI13776.1"/>
    <property type="molecule type" value="Genomic_DNA"/>
</dbReference>
<feature type="transmembrane region" description="Helical" evidence="1">
    <location>
        <begin position="244"/>
        <end position="262"/>
    </location>
</feature>
<name>A0A2S5Y4W3_9MICO</name>
<dbReference type="RefSeq" id="WP_027691736.1">
    <property type="nucleotide sequence ID" value="NZ_CP037977.1"/>
</dbReference>
<sequence length="569" mass="63178">MIALIAQRLQWRRILLEILPVVVVVAGALIVLAQMSSTLWSANLLYNGDSLVLPLVYRSIVAGEPFDWVFSSQLFLFPEMLIYSIIAFIVNDPRLAILVNGIVNIFILYLFFRIISRVSLGRLRRQLLEISVSLGMVGLFLFFCVLEPHPDINGSTVASLYFFNTYYQGIIIVGLAVVALTIWIFRGFRRAFCGGTRAVGYSIAAGLTTFAVVLCDPLYLLQVTVPLVLTLVVMWFARYLSPRGFVLLLGVNLGAALLGVWARRFVTQFLAVDVDRYIDSNNIPASIELLSSTLTKMLTTQDGHLKMILWGGVVIFTVFFFVYALFVQNRPALRRTVSGTEFFLTAFSTMSLLTMLVGFVATGSLTTRYLLPLFIFPLLAAIPVIIRLLRLVMVNLPSSRYRLAARRCGRSISAAVVIMVIVLGAVSTPPVVTVARGDDYVGARCFNEIVGNRQESGVGSFWITRQWEVYGAHRGDVLQVQQDLSVYPWMINLSSYTGKRFSYVIVDQWGFVSKQSIESLGKPAAATVCGDFTIYDYAGTPGEEILTQKVESSVAAKMARRGFTSPSPR</sequence>
<feature type="transmembrane region" description="Helical" evidence="1">
    <location>
        <begin position="409"/>
        <end position="426"/>
    </location>
</feature>
<feature type="transmembrane region" description="Helical" evidence="1">
    <location>
        <begin position="14"/>
        <end position="33"/>
    </location>
</feature>
<comment type="caution">
    <text evidence="2">The sequence shown here is derived from an EMBL/GenBank/DDBJ whole genome shotgun (WGS) entry which is preliminary data.</text>
</comment>
<proteinExistence type="predicted"/>
<feature type="transmembrane region" description="Helical" evidence="1">
    <location>
        <begin position="339"/>
        <end position="363"/>
    </location>
</feature>
<feature type="transmembrane region" description="Helical" evidence="1">
    <location>
        <begin position="39"/>
        <end position="57"/>
    </location>
</feature>
<accession>A0A2S5Y4W3</accession>
<reference evidence="2 3" key="1">
    <citation type="submission" date="2018-02" db="EMBL/GenBank/DDBJ databases">
        <title>Bacteriophage NCPPB3778 and a type I-E CRISPR drive the evolution of the US Biological Select Agent, Rathayibacter toxicus.</title>
        <authorList>
            <person name="Davis E.W.II."/>
            <person name="Tabima J.F."/>
            <person name="Weisberg A.J."/>
            <person name="Lopes L.D."/>
            <person name="Wiseman M.S."/>
            <person name="Wiseman M.S."/>
            <person name="Pupko T."/>
            <person name="Belcher M.S."/>
            <person name="Sechler A.J."/>
            <person name="Tancos M.A."/>
            <person name="Schroeder B.K."/>
            <person name="Murray T.D."/>
            <person name="Luster D.G."/>
            <person name="Schneider W.L."/>
            <person name="Rogers E."/>
            <person name="Andreote F.D."/>
            <person name="Grunwald N.J."/>
            <person name="Putnam M.L."/>
            <person name="Chang J.H."/>
        </authorList>
    </citation>
    <scope>NUCLEOTIDE SEQUENCE [LARGE SCALE GENOMIC DNA]</scope>
    <source>
        <strain evidence="2 3">FH99</strain>
    </source>
</reference>
<evidence type="ECO:0000313" key="3">
    <source>
        <dbReference type="Proteomes" id="UP000237966"/>
    </source>
</evidence>
<evidence type="ECO:0008006" key="4">
    <source>
        <dbReference type="Google" id="ProtNLM"/>
    </source>
</evidence>
<feature type="transmembrane region" description="Helical" evidence="1">
    <location>
        <begin position="127"/>
        <end position="146"/>
    </location>
</feature>
<evidence type="ECO:0000256" key="1">
    <source>
        <dbReference type="SAM" id="Phobius"/>
    </source>
</evidence>
<keyword evidence="1" id="KW-0472">Membrane</keyword>
<feature type="transmembrane region" description="Helical" evidence="1">
    <location>
        <begin position="369"/>
        <end position="389"/>
    </location>
</feature>